<evidence type="ECO:0000313" key="3">
    <source>
        <dbReference type="Proteomes" id="UP001066276"/>
    </source>
</evidence>
<dbReference type="AlphaFoldDB" id="A0AAV7WD83"/>
<accession>A0AAV7WD83</accession>
<protein>
    <submittedName>
        <fullName evidence="2">Uncharacterized protein</fullName>
    </submittedName>
</protein>
<name>A0AAV7WD83_PLEWA</name>
<feature type="region of interest" description="Disordered" evidence="1">
    <location>
        <begin position="48"/>
        <end position="147"/>
    </location>
</feature>
<proteinExistence type="predicted"/>
<sequence>MKAANVLHSPETERQTAVLGIAVSADITIKSLKEKHKAETTVQLFQKVNSPFTPSPPSDSAGVSAVEINKEQEEELGNKVPQESGPLPGPGVDEGVTARDREIPRFDQMGFKEKMPPKLGMDKESGDKLFSLSDPSRWTSDEDEDVDFAGGLEAPNFLSSSAGATGLVSLEPIHQSIMEYREETRAESRRTQAVCRKMQGAIWRVGKMCSEFAEQMGEAEA</sequence>
<dbReference type="EMBL" id="JANPWB010000002">
    <property type="protein sequence ID" value="KAJ1210951.1"/>
    <property type="molecule type" value="Genomic_DNA"/>
</dbReference>
<gene>
    <name evidence="2" type="ORF">NDU88_006313</name>
</gene>
<evidence type="ECO:0000256" key="1">
    <source>
        <dbReference type="SAM" id="MobiDB-lite"/>
    </source>
</evidence>
<feature type="compositionally biased region" description="Basic and acidic residues" evidence="1">
    <location>
        <begin position="96"/>
        <end position="127"/>
    </location>
</feature>
<reference evidence="2" key="1">
    <citation type="journal article" date="2022" name="bioRxiv">
        <title>Sequencing and chromosome-scale assembly of the giantPleurodeles waltlgenome.</title>
        <authorList>
            <person name="Brown T."/>
            <person name="Elewa A."/>
            <person name="Iarovenko S."/>
            <person name="Subramanian E."/>
            <person name="Araus A.J."/>
            <person name="Petzold A."/>
            <person name="Susuki M."/>
            <person name="Suzuki K.-i.T."/>
            <person name="Hayashi T."/>
            <person name="Toyoda A."/>
            <person name="Oliveira C."/>
            <person name="Osipova E."/>
            <person name="Leigh N.D."/>
            <person name="Simon A."/>
            <person name="Yun M.H."/>
        </authorList>
    </citation>
    <scope>NUCLEOTIDE SEQUENCE</scope>
    <source>
        <strain evidence="2">20211129_DDA</strain>
        <tissue evidence="2">Liver</tissue>
    </source>
</reference>
<comment type="caution">
    <text evidence="2">The sequence shown here is derived from an EMBL/GenBank/DDBJ whole genome shotgun (WGS) entry which is preliminary data.</text>
</comment>
<organism evidence="2 3">
    <name type="scientific">Pleurodeles waltl</name>
    <name type="common">Iberian ribbed newt</name>
    <dbReference type="NCBI Taxonomy" id="8319"/>
    <lineage>
        <taxon>Eukaryota</taxon>
        <taxon>Metazoa</taxon>
        <taxon>Chordata</taxon>
        <taxon>Craniata</taxon>
        <taxon>Vertebrata</taxon>
        <taxon>Euteleostomi</taxon>
        <taxon>Amphibia</taxon>
        <taxon>Batrachia</taxon>
        <taxon>Caudata</taxon>
        <taxon>Salamandroidea</taxon>
        <taxon>Salamandridae</taxon>
        <taxon>Pleurodelinae</taxon>
        <taxon>Pleurodeles</taxon>
    </lineage>
</organism>
<evidence type="ECO:0000313" key="2">
    <source>
        <dbReference type="EMBL" id="KAJ1210951.1"/>
    </source>
</evidence>
<dbReference type="Proteomes" id="UP001066276">
    <property type="component" value="Chromosome 1_2"/>
</dbReference>
<keyword evidence="3" id="KW-1185">Reference proteome</keyword>